<reference evidence="2" key="1">
    <citation type="journal article" date="2021" name="IMA Fungus">
        <title>Genomic characterization of three marine fungi, including Emericellopsis atlantica sp. nov. with signatures of a generalist lifestyle and marine biomass degradation.</title>
        <authorList>
            <person name="Hagestad O.C."/>
            <person name="Hou L."/>
            <person name="Andersen J.H."/>
            <person name="Hansen E.H."/>
            <person name="Altermark B."/>
            <person name="Li C."/>
            <person name="Kuhnert E."/>
            <person name="Cox R.J."/>
            <person name="Crous P.W."/>
            <person name="Spatafora J.W."/>
            <person name="Lail K."/>
            <person name="Amirebrahimi M."/>
            <person name="Lipzen A."/>
            <person name="Pangilinan J."/>
            <person name="Andreopoulos W."/>
            <person name="Hayes R.D."/>
            <person name="Ng V."/>
            <person name="Grigoriev I.V."/>
            <person name="Jackson S.A."/>
            <person name="Sutton T.D.S."/>
            <person name="Dobson A.D.W."/>
            <person name="Rama T."/>
        </authorList>
    </citation>
    <scope>NUCLEOTIDE SEQUENCE</scope>
    <source>
        <strain evidence="2">TRa3180A</strain>
    </source>
</reference>
<evidence type="ECO:0000256" key="1">
    <source>
        <dbReference type="SAM" id="MobiDB-lite"/>
    </source>
</evidence>
<accession>A0A9P7ZCX9</accession>
<feature type="compositionally biased region" description="Basic residues" evidence="1">
    <location>
        <begin position="163"/>
        <end position="173"/>
    </location>
</feature>
<organism evidence="2 3">
    <name type="scientific">Calycina marina</name>
    <dbReference type="NCBI Taxonomy" id="1763456"/>
    <lineage>
        <taxon>Eukaryota</taxon>
        <taxon>Fungi</taxon>
        <taxon>Dikarya</taxon>
        <taxon>Ascomycota</taxon>
        <taxon>Pezizomycotina</taxon>
        <taxon>Leotiomycetes</taxon>
        <taxon>Helotiales</taxon>
        <taxon>Pezizellaceae</taxon>
        <taxon>Calycina</taxon>
    </lineage>
</organism>
<dbReference type="AlphaFoldDB" id="A0A9P7ZCX9"/>
<feature type="region of interest" description="Disordered" evidence="1">
    <location>
        <begin position="151"/>
        <end position="233"/>
    </location>
</feature>
<evidence type="ECO:0000313" key="3">
    <source>
        <dbReference type="Proteomes" id="UP000887226"/>
    </source>
</evidence>
<keyword evidence="3" id="KW-1185">Reference proteome</keyword>
<protein>
    <submittedName>
        <fullName evidence="2">Uncharacterized protein</fullName>
    </submittedName>
</protein>
<comment type="caution">
    <text evidence="2">The sequence shown here is derived from an EMBL/GenBank/DDBJ whole genome shotgun (WGS) entry which is preliminary data.</text>
</comment>
<feature type="compositionally biased region" description="Polar residues" evidence="1">
    <location>
        <begin position="222"/>
        <end position="233"/>
    </location>
</feature>
<dbReference type="EMBL" id="MU253738">
    <property type="protein sequence ID" value="KAG9249153.1"/>
    <property type="molecule type" value="Genomic_DNA"/>
</dbReference>
<evidence type="ECO:0000313" key="2">
    <source>
        <dbReference type="EMBL" id="KAG9249153.1"/>
    </source>
</evidence>
<dbReference type="OrthoDB" id="3490325at2759"/>
<gene>
    <name evidence="2" type="ORF">BJ878DRAFT_89589</name>
</gene>
<name>A0A9P7ZCX9_9HELO</name>
<sequence>MCQVTSVVYPCCSRVYSLVKKISTCSEDWPKVKCPPDICLATPGDSGEAAHVIVYRDRGTCWRCQAEALGLNDGDREELRPAFDAAPLAESADIVTTTLQRRQRSEASGRCWWCNGQLGRCRCGMEGHSLRNPDCGCDEDGLTLRNHHRLATSIAPPPPPNNHSHRGEKRRHPTSANIPSKKPKMERSSLFRGSMMGGGTFSRSGNDKPSVYHAPYHFKHGSNVQGQQHSSSALYPAPNDGLSGMNMLNQPFGTSGFGHGLGCCSRNLPTVGYGSSYGYLHNHNHTHAENTEDPFSGSNWNAVNGEASILDSTLHPSQTPAHAGDRDMSDDVFRNLLDSYNNDPKTV</sequence>
<dbReference type="Proteomes" id="UP000887226">
    <property type="component" value="Unassembled WGS sequence"/>
</dbReference>
<proteinExistence type="predicted"/>